<evidence type="ECO:0000313" key="2">
    <source>
        <dbReference type="EMBL" id="SUP59526.1"/>
    </source>
</evidence>
<dbReference type="PANTHER" id="PTHR43054">
    <property type="match status" value="1"/>
</dbReference>
<name>A0A380P2S4_WEIVI</name>
<dbReference type="AlphaFoldDB" id="A0A380P2S4"/>
<evidence type="ECO:0000256" key="1">
    <source>
        <dbReference type="SAM" id="Phobius"/>
    </source>
</evidence>
<dbReference type="SUPFAM" id="SSF51735">
    <property type="entry name" value="NAD(P)-binding Rossmann-fold domains"/>
    <property type="match status" value="1"/>
</dbReference>
<keyword evidence="1" id="KW-0812">Transmembrane</keyword>
<proteinExistence type="predicted"/>
<dbReference type="PANTHER" id="PTHR43054:SF1">
    <property type="entry name" value="SCYLLO-INOSITOL 2-DEHYDROGENASE (NADP(+)) IOLU"/>
    <property type="match status" value="1"/>
</dbReference>
<accession>A0A380P2S4</accession>
<protein>
    <submittedName>
        <fullName evidence="2">Uncharacterized protein</fullName>
    </submittedName>
</protein>
<gene>
    <name evidence="2" type="ORF">NCTC13645_01784</name>
</gene>
<evidence type="ECO:0000313" key="3">
    <source>
        <dbReference type="Proteomes" id="UP000254621"/>
    </source>
</evidence>
<sequence length="75" mass="8481">MLKLGVIGTNWISKMFVEAAETTGRYQLTSVYSRRESTGREFSDDAAVFTDLAAFMLVISMLFISPHRIAYIINK</sequence>
<feature type="transmembrane region" description="Helical" evidence="1">
    <location>
        <begin position="46"/>
        <end position="65"/>
    </location>
</feature>
<keyword evidence="1" id="KW-0472">Membrane</keyword>
<dbReference type="Gene3D" id="3.40.50.720">
    <property type="entry name" value="NAD(P)-binding Rossmann-like Domain"/>
    <property type="match status" value="1"/>
</dbReference>
<dbReference type="Proteomes" id="UP000254621">
    <property type="component" value="Unassembled WGS sequence"/>
</dbReference>
<organism evidence="2 3">
    <name type="scientific">Weissella viridescens</name>
    <name type="common">Lactobacillus viridescens</name>
    <dbReference type="NCBI Taxonomy" id="1629"/>
    <lineage>
        <taxon>Bacteria</taxon>
        <taxon>Bacillati</taxon>
        <taxon>Bacillota</taxon>
        <taxon>Bacilli</taxon>
        <taxon>Lactobacillales</taxon>
        <taxon>Lactobacillaceae</taxon>
        <taxon>Weissella</taxon>
    </lineage>
</organism>
<dbReference type="InterPro" id="IPR036291">
    <property type="entry name" value="NAD(P)-bd_dom_sf"/>
</dbReference>
<reference evidence="2 3" key="1">
    <citation type="submission" date="2018-06" db="EMBL/GenBank/DDBJ databases">
        <authorList>
            <consortium name="Pathogen Informatics"/>
            <person name="Doyle S."/>
        </authorList>
    </citation>
    <scope>NUCLEOTIDE SEQUENCE [LARGE SCALE GENOMIC DNA]</scope>
    <source>
        <strain evidence="2 3">NCTC13645</strain>
    </source>
</reference>
<keyword evidence="1" id="KW-1133">Transmembrane helix</keyword>
<dbReference type="EMBL" id="UHIV01000004">
    <property type="protein sequence ID" value="SUP59526.1"/>
    <property type="molecule type" value="Genomic_DNA"/>
</dbReference>